<dbReference type="InterPro" id="IPR009930">
    <property type="entry name" value="Seadorna_Vp10"/>
</dbReference>
<proteinExistence type="predicted"/>
<name>A0A2P1N6P3_9REOV</name>
<dbReference type="Pfam" id="PF07322">
    <property type="entry name" value="Seadorna_Vp10"/>
    <property type="match status" value="1"/>
</dbReference>
<dbReference type="EMBL" id="MG725041">
    <property type="protein sequence ID" value="AVP49967.1"/>
    <property type="molecule type" value="Genomic_RNA"/>
</dbReference>
<reference evidence="1" key="1">
    <citation type="journal article" date="2018" name="J. Gen. Virol.">
        <title>New genotypes of Liao ning virus (LNV) in Australia exhibit an insect-specific phenotype.</title>
        <authorList>
            <person name="Prow N.A."/>
            <person name="Mah M.G."/>
            <person name="Deerain J.M."/>
            <person name="Warrilow D."/>
            <person name="Colmant A.M.G."/>
            <person name="O'Brien C.A."/>
            <person name="Harrison J.J."/>
            <person name="McLean B.J."/>
            <person name="Hewlett E.K."/>
            <person name="Piyasena T.B.H."/>
            <person name="Hall-Mendelin S."/>
            <person name="van den Hurk A.F."/>
            <person name="Watterson D."/>
            <person name="Huang B."/>
            <person name="Schulz B.L."/>
            <person name="Webb C.E."/>
            <person name="Johansen C.A."/>
            <person name="Chow W.K."/>
            <person name="Hobson-Peters J."/>
            <person name="Cazier C."/>
            <person name="Coffey L.L."/>
            <person name="Faddy H.M."/>
            <person name="Suhrbier A."/>
            <person name="Bielefeldt-Ohmann H."/>
            <person name="Hall R.A."/>
        </authorList>
    </citation>
    <scope>NUCLEOTIDE SEQUENCE</scope>
    <source>
        <strain evidence="1">LN-5724</strain>
    </source>
</reference>
<protein>
    <submittedName>
        <fullName evidence="1">VP9</fullName>
    </submittedName>
</protein>
<evidence type="ECO:0000313" key="1">
    <source>
        <dbReference type="EMBL" id="AVP49967.1"/>
    </source>
</evidence>
<sequence>MSTIGVLLRLSSLNEFITYCKETELDGILQDALIHRVNGGRMLISRPALGSGLFKVQDVFTQGTPRVVRKDLIGLVHSVATYLMSGVGSYCGSVDAWTRSLTIWDLIACKDMRFNLGGMNMAKLVESFHIGYLTLEQVRRLGIVIKLLCHKIDRPENFATICNTYPTLKLTDDTWNPYDVSSFIGNRDDLSIIGTTGLKGNPSEAVHLNTIWLEACQTEFGMTEPIDYNAIKIVNGYSLKSQRNSTYNHIVQFNGLHPPNIT</sequence>
<accession>A0A2P1N6P3</accession>
<organism evidence="1">
    <name type="scientific">Liao ning virus</name>
    <dbReference type="NCBI Taxonomy" id="246280"/>
    <lineage>
        <taxon>Viruses</taxon>
        <taxon>Riboviria</taxon>
        <taxon>Orthornavirae</taxon>
        <taxon>Duplornaviricota</taxon>
        <taxon>Resentoviricetes</taxon>
        <taxon>Reovirales</taxon>
        <taxon>Sedoreoviridae</taxon>
        <taxon>Seadornavirus</taxon>
        <taxon>Seadornavirus liaoningense</taxon>
    </lineage>
</organism>